<name>A0ABS6AAD0_9GAMM</name>
<dbReference type="EMBL" id="JAHKPV010000021">
    <property type="protein sequence ID" value="MBU2875083.1"/>
    <property type="molecule type" value="Genomic_DNA"/>
</dbReference>
<protein>
    <submittedName>
        <fullName evidence="1">Uncharacterized protein</fullName>
    </submittedName>
</protein>
<comment type="caution">
    <text evidence="1">The sequence shown here is derived from an EMBL/GenBank/DDBJ whole genome shotgun (WGS) entry which is preliminary data.</text>
</comment>
<proteinExistence type="predicted"/>
<keyword evidence="2" id="KW-1185">Reference proteome</keyword>
<evidence type="ECO:0000313" key="1">
    <source>
        <dbReference type="EMBL" id="MBU2875083.1"/>
    </source>
</evidence>
<dbReference type="RefSeq" id="WP_216008907.1">
    <property type="nucleotide sequence ID" value="NZ_JAHKPV010000021.1"/>
</dbReference>
<organism evidence="1 2">
    <name type="scientific">Marinobacter salexigens</name>
    <dbReference type="NCBI Taxonomy" id="1925763"/>
    <lineage>
        <taxon>Bacteria</taxon>
        <taxon>Pseudomonadati</taxon>
        <taxon>Pseudomonadota</taxon>
        <taxon>Gammaproteobacteria</taxon>
        <taxon>Pseudomonadales</taxon>
        <taxon>Marinobacteraceae</taxon>
        <taxon>Marinobacter</taxon>
    </lineage>
</organism>
<gene>
    <name evidence="1" type="ORF">KO508_13830</name>
</gene>
<sequence>MEEYAHFSISPLSDTESSLINKQGQRIARIRGIVLEKAFCIESGRFLVVTTDDCPFEEGFHVSLIEEDGSLLETTHRVIPYTPGIVTAVYAENSDTIKIALHDGETIRITLIPEGTRNPARYIQKGFRSSNGIFGKHYLQVDSTSESAVQQKREFL</sequence>
<evidence type="ECO:0000313" key="2">
    <source>
        <dbReference type="Proteomes" id="UP000753376"/>
    </source>
</evidence>
<reference evidence="1 2" key="1">
    <citation type="submission" date="2021-05" db="EMBL/GenBank/DDBJ databases">
        <title>Draft genomes of bacteria isolated from model marine particles.</title>
        <authorList>
            <person name="Datta M.S."/>
            <person name="Schwartzman J.A."/>
            <person name="Enke T.N."/>
            <person name="Saavedra J."/>
            <person name="Cermak N."/>
            <person name="Cordero O.X."/>
        </authorList>
    </citation>
    <scope>NUCLEOTIDE SEQUENCE [LARGE SCALE GENOMIC DNA]</scope>
    <source>
        <strain evidence="1 2">D2M19</strain>
    </source>
</reference>
<accession>A0ABS6AAD0</accession>
<dbReference type="Proteomes" id="UP000753376">
    <property type="component" value="Unassembled WGS sequence"/>
</dbReference>